<proteinExistence type="predicted"/>
<dbReference type="STRING" id="247156.NFA_28720"/>
<dbReference type="eggNOG" id="COG3335">
    <property type="taxonomic scope" value="Bacteria"/>
</dbReference>
<feature type="domain" description="Tc1-like transposase DDE" evidence="1">
    <location>
        <begin position="68"/>
        <end position="204"/>
    </location>
</feature>
<name>Q5YVS2_NOCFA</name>
<dbReference type="InterPro" id="IPR047655">
    <property type="entry name" value="Transpos_IS630-like"/>
</dbReference>
<dbReference type="InterPro" id="IPR036397">
    <property type="entry name" value="RNaseH_sf"/>
</dbReference>
<sequence length="249" mass="28978">MWSLSKLVEVLRLNGIADISRETLRVILKAGGVSWQSTKTWKSSNDPEFVAKMSRVLDLYDNPPADGRVICVDEFGPLNLLPRAGRGWFGTGRTKWLRATYHRTQGVRHMFGALDLRSGQLYYRIRDRKRWMEFLSFLKSLRARWPGEKLYLICDNYSVHKRPEVRAWCADNDVELVFLPTYSSWLNRIECEFAALRYFALNGTDHRSHAEQDAAIGDYIRWRNRHAGPIRDFAVASKIRRPDYLPNVA</sequence>
<evidence type="ECO:0000259" key="1">
    <source>
        <dbReference type="Pfam" id="PF13358"/>
    </source>
</evidence>
<dbReference type="Pfam" id="PF13358">
    <property type="entry name" value="DDE_3"/>
    <property type="match status" value="1"/>
</dbReference>
<dbReference type="eggNOG" id="COG3415">
    <property type="taxonomic scope" value="Bacteria"/>
</dbReference>
<dbReference type="SUPFAM" id="SSF53098">
    <property type="entry name" value="Ribonuclease H-like"/>
    <property type="match status" value="1"/>
</dbReference>
<dbReference type="InterPro" id="IPR012337">
    <property type="entry name" value="RNaseH-like_sf"/>
</dbReference>
<dbReference type="EMBL" id="AP006618">
    <property type="protein sequence ID" value="BAD57719.1"/>
    <property type="molecule type" value="Genomic_DNA"/>
</dbReference>
<gene>
    <name evidence="2" type="ordered locus">NFA_28720</name>
</gene>
<dbReference type="AlphaFoldDB" id="Q5YVS2"/>
<dbReference type="Gene3D" id="3.30.420.10">
    <property type="entry name" value="Ribonuclease H-like superfamily/Ribonuclease H"/>
    <property type="match status" value="1"/>
</dbReference>
<accession>Q5YVS2</accession>
<evidence type="ECO:0000313" key="3">
    <source>
        <dbReference type="Proteomes" id="UP000006820"/>
    </source>
</evidence>
<organism evidence="2 3">
    <name type="scientific">Nocardia farcinica (strain IFM 10152)</name>
    <dbReference type="NCBI Taxonomy" id="247156"/>
    <lineage>
        <taxon>Bacteria</taxon>
        <taxon>Bacillati</taxon>
        <taxon>Actinomycetota</taxon>
        <taxon>Actinomycetes</taxon>
        <taxon>Mycobacteriales</taxon>
        <taxon>Nocardiaceae</taxon>
        <taxon>Nocardia</taxon>
    </lineage>
</organism>
<keyword evidence="3" id="KW-1185">Reference proteome</keyword>
<dbReference type="NCBIfam" id="NF033545">
    <property type="entry name" value="transpos_IS630"/>
    <property type="match status" value="1"/>
</dbReference>
<dbReference type="HOGENOM" id="CLU_045117_0_0_11"/>
<evidence type="ECO:0000313" key="2">
    <source>
        <dbReference type="EMBL" id="BAD57719.1"/>
    </source>
</evidence>
<protein>
    <submittedName>
        <fullName evidence="2">Putative transposase</fullName>
    </submittedName>
</protein>
<dbReference type="KEGG" id="nfa:NFA_28720"/>
<dbReference type="InterPro" id="IPR038717">
    <property type="entry name" value="Tc1-like_DDE_dom"/>
</dbReference>
<dbReference type="Proteomes" id="UP000006820">
    <property type="component" value="Chromosome"/>
</dbReference>
<dbReference type="GO" id="GO:0003676">
    <property type="term" value="F:nucleic acid binding"/>
    <property type="evidence" value="ECO:0007669"/>
    <property type="project" value="InterPro"/>
</dbReference>
<reference evidence="2 3" key="1">
    <citation type="journal article" date="2004" name="Proc. Natl. Acad. Sci. U.S.A.">
        <title>The complete genomic sequence of Nocardia farcinica IFM 10152.</title>
        <authorList>
            <person name="Ishikawa J."/>
            <person name="Yamashita A."/>
            <person name="Mikami Y."/>
            <person name="Hoshino Y."/>
            <person name="Kurita H."/>
            <person name="Hotta K."/>
            <person name="Shiba T."/>
            <person name="Hattori M."/>
        </authorList>
    </citation>
    <scope>NUCLEOTIDE SEQUENCE [LARGE SCALE GENOMIC DNA]</scope>
    <source>
        <strain evidence="2 3">IFM 10152</strain>
    </source>
</reference>